<dbReference type="InterPro" id="IPR050093">
    <property type="entry name" value="ABC_SmlMolc_Importer"/>
</dbReference>
<evidence type="ECO:0000259" key="4">
    <source>
        <dbReference type="PROSITE" id="PS50893"/>
    </source>
</evidence>
<evidence type="ECO:0000256" key="3">
    <source>
        <dbReference type="ARBA" id="ARBA00022840"/>
    </source>
</evidence>
<dbReference type="InterPro" id="IPR027417">
    <property type="entry name" value="P-loop_NTPase"/>
</dbReference>
<dbReference type="Pfam" id="PF00005">
    <property type="entry name" value="ABC_tran"/>
    <property type="match status" value="1"/>
</dbReference>
<keyword evidence="6" id="KW-1185">Reference proteome</keyword>
<organism evidence="5 6">
    <name type="scientific">Tessaracoccus aquimaris</name>
    <dbReference type="NCBI Taxonomy" id="1332264"/>
    <lineage>
        <taxon>Bacteria</taxon>
        <taxon>Bacillati</taxon>
        <taxon>Actinomycetota</taxon>
        <taxon>Actinomycetes</taxon>
        <taxon>Propionibacteriales</taxon>
        <taxon>Propionibacteriaceae</taxon>
        <taxon>Tessaracoccus</taxon>
    </lineage>
</organism>
<dbReference type="Gene3D" id="3.40.50.300">
    <property type="entry name" value="P-loop containing nucleotide triphosphate hydrolases"/>
    <property type="match status" value="1"/>
</dbReference>
<dbReference type="OrthoDB" id="3180400at2"/>
<evidence type="ECO:0000256" key="1">
    <source>
        <dbReference type="ARBA" id="ARBA00022448"/>
    </source>
</evidence>
<dbReference type="AlphaFoldDB" id="A0A1Q2CN06"/>
<dbReference type="PANTHER" id="PTHR42781:SF4">
    <property type="entry name" value="SPERMIDINE_PUTRESCINE IMPORT ATP-BINDING PROTEIN POTA"/>
    <property type="match status" value="1"/>
</dbReference>
<dbReference type="PROSITE" id="PS00211">
    <property type="entry name" value="ABC_TRANSPORTER_1"/>
    <property type="match status" value="1"/>
</dbReference>
<keyword evidence="1" id="KW-0813">Transport</keyword>
<dbReference type="PANTHER" id="PTHR42781">
    <property type="entry name" value="SPERMIDINE/PUTRESCINE IMPORT ATP-BINDING PROTEIN POTA"/>
    <property type="match status" value="1"/>
</dbReference>
<dbReference type="KEGG" id="tes:BW730_08250"/>
<reference evidence="6" key="1">
    <citation type="submission" date="2017-02" db="EMBL/GenBank/DDBJ databases">
        <title>Tessaracoccus aquaemaris sp. nov., isolated from the intestine of a Korean rockfish, Sebastes schlegelii, in a marine aquaculture pond.</title>
        <authorList>
            <person name="Tak E.J."/>
            <person name="Bae J.-W."/>
        </authorList>
    </citation>
    <scope>NUCLEOTIDE SEQUENCE [LARGE SCALE GENOMIC DNA]</scope>
    <source>
        <strain evidence="6">NSG39</strain>
    </source>
</reference>
<dbReference type="InterPro" id="IPR013611">
    <property type="entry name" value="Transp-assoc_OB_typ2"/>
</dbReference>
<dbReference type="GO" id="GO:0043190">
    <property type="term" value="C:ATP-binding cassette (ABC) transporter complex"/>
    <property type="evidence" value="ECO:0007669"/>
    <property type="project" value="InterPro"/>
</dbReference>
<keyword evidence="2" id="KW-0547">Nucleotide-binding</keyword>
<evidence type="ECO:0000256" key="2">
    <source>
        <dbReference type="ARBA" id="ARBA00022741"/>
    </source>
</evidence>
<evidence type="ECO:0000313" key="6">
    <source>
        <dbReference type="Proteomes" id="UP000188145"/>
    </source>
</evidence>
<feature type="domain" description="ABC transporter" evidence="4">
    <location>
        <begin position="15"/>
        <end position="247"/>
    </location>
</feature>
<gene>
    <name evidence="5" type="ORF">BW730_08250</name>
</gene>
<dbReference type="GO" id="GO:0140359">
    <property type="term" value="F:ABC-type transporter activity"/>
    <property type="evidence" value="ECO:0007669"/>
    <property type="project" value="UniProtKB-ARBA"/>
</dbReference>
<sequence>MTTTLKPDTAVRGALELKSLVKRYDGADENAVDGIDLDILPGEFITLLGPSGCGKTTTLRMIAGFEEPTAGSIDLDGADLVRMRPNKRPIAMVFQNYALFPHMTVAQNVGYGLRMQKWKPSAINEAVEVALASMNLTGMQDRSPHQLSGGQQQRVALARAMVLRPSLMLFDEPLSNLDAKLRDHMRTEIRQLQQRLGITSIYVTHDQAEAMSLSDRIVVMSKGRIEQLDTPAEVYNSPATSFVADFIGRASFLRTPVLGEEGDLRRVKAFGREYLVRSHPDVGRDGLLVLRPEGVAVEASESEADGTVVSAMYFGPNVEYEVDTAEGKILVSVANPDPRDLLEVATRVKLSLTNNKAYLLPDQPASAS</sequence>
<dbReference type="SUPFAM" id="SSF52540">
    <property type="entry name" value="P-loop containing nucleoside triphosphate hydrolases"/>
    <property type="match status" value="1"/>
</dbReference>
<dbReference type="InterPro" id="IPR008995">
    <property type="entry name" value="Mo/tungstate-bd_C_term_dom"/>
</dbReference>
<dbReference type="RefSeq" id="WP_077685817.1">
    <property type="nucleotide sequence ID" value="NZ_CP019606.1"/>
</dbReference>
<dbReference type="Proteomes" id="UP000188145">
    <property type="component" value="Chromosome"/>
</dbReference>
<evidence type="ECO:0000313" key="5">
    <source>
        <dbReference type="EMBL" id="AQP47486.1"/>
    </source>
</evidence>
<dbReference type="InterPro" id="IPR003593">
    <property type="entry name" value="AAA+_ATPase"/>
</dbReference>
<dbReference type="Pfam" id="PF08402">
    <property type="entry name" value="TOBE_2"/>
    <property type="match status" value="1"/>
</dbReference>
<name>A0A1Q2CN06_9ACTN</name>
<protein>
    <submittedName>
        <fullName evidence="5">Polyamine ABC transporter ATP-binding protein</fullName>
    </submittedName>
</protein>
<keyword evidence="3 5" id="KW-0067">ATP-binding</keyword>
<dbReference type="PROSITE" id="PS50893">
    <property type="entry name" value="ABC_TRANSPORTER_2"/>
    <property type="match status" value="1"/>
</dbReference>
<dbReference type="InterPro" id="IPR003439">
    <property type="entry name" value="ABC_transporter-like_ATP-bd"/>
</dbReference>
<proteinExistence type="predicted"/>
<dbReference type="FunFam" id="3.40.50.300:FF:000042">
    <property type="entry name" value="Maltose/maltodextrin ABC transporter, ATP-binding protein"/>
    <property type="match status" value="1"/>
</dbReference>
<dbReference type="SUPFAM" id="SSF50331">
    <property type="entry name" value="MOP-like"/>
    <property type="match status" value="1"/>
</dbReference>
<dbReference type="GO" id="GO:0005524">
    <property type="term" value="F:ATP binding"/>
    <property type="evidence" value="ECO:0007669"/>
    <property type="project" value="UniProtKB-KW"/>
</dbReference>
<dbReference type="Gene3D" id="2.40.50.100">
    <property type="match status" value="1"/>
</dbReference>
<dbReference type="STRING" id="1332264.BW730_08250"/>
<dbReference type="EMBL" id="CP019606">
    <property type="protein sequence ID" value="AQP47486.1"/>
    <property type="molecule type" value="Genomic_DNA"/>
</dbReference>
<accession>A0A1Q2CN06</accession>
<dbReference type="SMART" id="SM00382">
    <property type="entry name" value="AAA"/>
    <property type="match status" value="1"/>
</dbReference>
<dbReference type="InterPro" id="IPR017871">
    <property type="entry name" value="ABC_transporter-like_CS"/>
</dbReference>
<dbReference type="GO" id="GO:0016887">
    <property type="term" value="F:ATP hydrolysis activity"/>
    <property type="evidence" value="ECO:0007669"/>
    <property type="project" value="InterPro"/>
</dbReference>